<dbReference type="GO" id="GO:0004523">
    <property type="term" value="F:RNA-DNA hybrid ribonuclease activity"/>
    <property type="evidence" value="ECO:0007669"/>
    <property type="project" value="InterPro"/>
</dbReference>
<dbReference type="SUPFAM" id="SSF56672">
    <property type="entry name" value="DNA/RNA polymerases"/>
    <property type="match status" value="1"/>
</dbReference>
<feature type="domain" description="RNase H type-1" evidence="2">
    <location>
        <begin position="865"/>
        <end position="1006"/>
    </location>
</feature>
<dbReference type="AlphaFoldDB" id="A0A8T8SFG0"/>
<proteinExistence type="predicted"/>
<comment type="caution">
    <text evidence="3">The sequence shown here is derived from an EMBL/GenBank/DDBJ whole genome shotgun (WGS) entry which is preliminary data.</text>
</comment>
<dbReference type="Proteomes" id="UP000077521">
    <property type="component" value="Unassembled WGS sequence"/>
</dbReference>
<evidence type="ECO:0000259" key="1">
    <source>
        <dbReference type="PROSITE" id="PS50878"/>
    </source>
</evidence>
<dbReference type="Pfam" id="PF00075">
    <property type="entry name" value="RNase_H"/>
    <property type="match status" value="1"/>
</dbReference>
<keyword evidence="4" id="KW-1185">Reference proteome</keyword>
<dbReference type="Gene3D" id="3.30.420.10">
    <property type="entry name" value="Ribonuclease H-like superfamily/Ribonuclease H"/>
    <property type="match status" value="1"/>
</dbReference>
<gene>
    <name evidence="3" type="ORF">A4X13_0g8403</name>
</gene>
<dbReference type="GO" id="GO:0003676">
    <property type="term" value="F:nucleic acid binding"/>
    <property type="evidence" value="ECO:0007669"/>
    <property type="project" value="InterPro"/>
</dbReference>
<dbReference type="Pfam" id="PF00078">
    <property type="entry name" value="RVT_1"/>
    <property type="match status" value="1"/>
</dbReference>
<dbReference type="InterPro" id="IPR012337">
    <property type="entry name" value="RNaseH-like_sf"/>
</dbReference>
<reference evidence="3" key="1">
    <citation type="submission" date="2016-04" db="EMBL/GenBank/DDBJ databases">
        <authorList>
            <person name="Nguyen H.D."/>
            <person name="Samba Siva P."/>
            <person name="Cullis J."/>
            <person name="Levesque C.A."/>
            <person name="Hambleton S."/>
        </authorList>
    </citation>
    <scope>NUCLEOTIDE SEQUENCE</scope>
    <source>
        <strain evidence="3">DAOMC 236416</strain>
    </source>
</reference>
<dbReference type="PROSITE" id="PS50878">
    <property type="entry name" value="RT_POL"/>
    <property type="match status" value="1"/>
</dbReference>
<reference evidence="3" key="2">
    <citation type="journal article" date="2019" name="IMA Fungus">
        <title>Genome sequencing and comparison of five Tilletia species to identify candidate genes for the detection of regulated species infecting wheat.</title>
        <authorList>
            <person name="Nguyen H.D.T."/>
            <person name="Sultana T."/>
            <person name="Kesanakurti P."/>
            <person name="Hambleton S."/>
        </authorList>
    </citation>
    <scope>NUCLEOTIDE SEQUENCE</scope>
    <source>
        <strain evidence="3">DAOMC 236416</strain>
    </source>
</reference>
<accession>A0A8T8SFG0</accession>
<protein>
    <recommendedName>
        <fullName evidence="5">Reverse transcriptase domain-containing protein</fullName>
    </recommendedName>
</protein>
<dbReference type="SUPFAM" id="SSF53098">
    <property type="entry name" value="Ribonuclease H-like"/>
    <property type="match status" value="1"/>
</dbReference>
<organism evidence="3 4">
    <name type="scientific">Tilletia indica</name>
    <dbReference type="NCBI Taxonomy" id="43049"/>
    <lineage>
        <taxon>Eukaryota</taxon>
        <taxon>Fungi</taxon>
        <taxon>Dikarya</taxon>
        <taxon>Basidiomycota</taxon>
        <taxon>Ustilaginomycotina</taxon>
        <taxon>Exobasidiomycetes</taxon>
        <taxon>Tilletiales</taxon>
        <taxon>Tilletiaceae</taxon>
        <taxon>Tilletia</taxon>
    </lineage>
</organism>
<dbReference type="InterPro" id="IPR043502">
    <property type="entry name" value="DNA/RNA_pol_sf"/>
</dbReference>
<dbReference type="InterPro" id="IPR036397">
    <property type="entry name" value="RNaseH_sf"/>
</dbReference>
<dbReference type="PANTHER" id="PTHR33481:SF1">
    <property type="entry name" value="ENDONUCLEASE_EXONUCLEASE_PHOSPHATASE DOMAIN-CONTAINING PROTEIN-RELATED"/>
    <property type="match status" value="1"/>
</dbReference>
<dbReference type="CDD" id="cd01650">
    <property type="entry name" value="RT_nLTR_like"/>
    <property type="match status" value="1"/>
</dbReference>
<feature type="domain" description="Reverse transcriptase" evidence="1">
    <location>
        <begin position="324"/>
        <end position="614"/>
    </location>
</feature>
<dbReference type="EMBL" id="LWDF02001442">
    <property type="protein sequence ID" value="KAE8238729.1"/>
    <property type="molecule type" value="Genomic_DNA"/>
</dbReference>
<dbReference type="PANTHER" id="PTHR33481">
    <property type="entry name" value="REVERSE TRANSCRIPTASE"/>
    <property type="match status" value="1"/>
</dbReference>
<name>A0A8T8SFG0_9BASI</name>
<evidence type="ECO:0008006" key="5">
    <source>
        <dbReference type="Google" id="ProtNLM"/>
    </source>
</evidence>
<sequence length="1169" mass="130553">MGAQGWVLGLEAGTPTRGSAALDLIFLSPALHRLGWLRECTVRPDLATGSDHEVIWTDLSVRRGPAELDTGLGRLSEGRTDVELMKAEFESLLPTFEALIASAASAAETGDEAAKDQLDIATEALNGALHKAVTTSTPRSSGRRGGYVWWNRECEEAHTQLRAARQQQKSAPRSNRYQERFSRTRGKFHKAVTKAKRAWAKQKVEDLEGNDIFGAMQWAKGRRRYRSPPLMDLDGGMKVETKDKAEALRKALLPPPAPADLPQIDLHLPHDKTVAEEPLAAPEVETALFEQDPNKAAGPDGVSFLTLRRLWPVAKDSIVTLLGTGLKLGWHPRVFRQATLVALKKAGNRDPAQPRSYRLVSLLPCLGKVLEKIVARRLSFYAQKYGWIPPEQFGGMPGRSTDDAALTLVHDVEAGWAKREQRTTSALAFDVKGAFDATHGRRLVHQLYQIGCPLHLVRWVEAFLKERSAAVRLDGETTEMSPLDTGIPQGSPVSPILFIIFVSPLLRLFGPQSPDPRLRSLRVIGFIDDGLIYTCSLDIQQNCDRLAHGYQAAQRWAEEVGLTFDPQKRELIHFPPPHARHPAGADPLPAVTLPDGEVAPVLAGDTVRWLGFHLDSKLSFKRHVEIMCAKARKAAACMRMLVSTVRGLRASDARRLYIACVLPIMTFGAAVWWQGRERVKRIRREEQQGGVRLPEQEEERVQVRGSVGKLQKMEREQSYALRMVIPVWRTTSIPALQVEAGCMPMEQYLDRILDRFAIRLAGKSQNHTLLRRAGAFGYSDSITPASRNRAIRPPTRLDQHLRRRWTRLTLLARRCDAEVERVEWLRPPWWEALGQNRAVEVTTAAKFPRSKSEAATMVRTEISRRRDEICVFSDGSRKDSGVTGAGWVIYFRGNEIGRGSTQTGSKREVFDAELIGMLDGLTGAIGQARARGIAGINIFVDNDAALQAVKSGSSTSSLKVVKSFDNRARRWLRKDAQNRLRLSWVPGHAKVDGNERADYLAERGTSGVGTVLPPAASVSYLMRQVSKRAHDKWYAAWQTATTSRSGWYFRARVTIPSHRSGATLQLPRRDLGILLQIRTGHGDFANYHERFQHHDAQMQCICGRRRSPLHPLRCPAFASHHALLNDDQGRRYSDEALLNDKNGIRALLAFARASRAYERVVQGPEELET</sequence>
<dbReference type="InterPro" id="IPR000477">
    <property type="entry name" value="RT_dom"/>
</dbReference>
<evidence type="ECO:0000313" key="4">
    <source>
        <dbReference type="Proteomes" id="UP000077521"/>
    </source>
</evidence>
<evidence type="ECO:0000259" key="2">
    <source>
        <dbReference type="PROSITE" id="PS50879"/>
    </source>
</evidence>
<evidence type="ECO:0000313" key="3">
    <source>
        <dbReference type="EMBL" id="KAE8238729.1"/>
    </source>
</evidence>
<dbReference type="InterPro" id="IPR002156">
    <property type="entry name" value="RNaseH_domain"/>
</dbReference>
<dbReference type="CDD" id="cd09276">
    <property type="entry name" value="Rnase_HI_RT_non_LTR"/>
    <property type="match status" value="1"/>
</dbReference>
<dbReference type="PROSITE" id="PS50879">
    <property type="entry name" value="RNASE_H_1"/>
    <property type="match status" value="1"/>
</dbReference>